<dbReference type="WBParaSite" id="DME_0000240001-mRNA-1">
    <property type="protein sequence ID" value="DME_0000240001-mRNA-1"/>
    <property type="gene ID" value="DME_0000240001"/>
</dbReference>
<evidence type="ECO:0000256" key="2">
    <source>
        <dbReference type="SAM" id="Coils"/>
    </source>
</evidence>
<sequence length="380" mass="44438">MNEVVPILLPIKLGPSRRNFPAINVKVPTSCSPLYSTTPFGEIRENLLMGPTRKPDIRTELESIGRCLKGEELVNALMERVLATEEEKATLLTKLQEHSNQENTWRKQNESLIKKVEKLECTLMKTELAKGKLEELCREMQRIQRKSTEEHVEKLRILEKSREEMVIQFKESMASIQKSMEEGRQTSEKLTCDNANLAEKLKKLSTDCESRVALLSRQFDEKSDYCEKLIAARDMEVELYKAKLNAASLDIQKLTQEKLQLQNDLLARELRMKEALEAEKEMREQINKYSKKYNELHNSLNNSNETFDKFKREMERMNTNLIKVEKESRRWKTKHEDLSKILAITVDEKKKIEDESAHKDRQLQQLQILCRTLKSQIPNE</sequence>
<dbReference type="Pfam" id="PF09728">
    <property type="entry name" value="Taxilin"/>
    <property type="match status" value="1"/>
</dbReference>
<dbReference type="AlphaFoldDB" id="A0A0N4U672"/>
<dbReference type="OrthoDB" id="425555at2759"/>
<name>A0A0N4U672_DRAME</name>
<dbReference type="GO" id="GO:0019905">
    <property type="term" value="F:syntaxin binding"/>
    <property type="evidence" value="ECO:0007669"/>
    <property type="project" value="InterPro"/>
</dbReference>
<reference evidence="6" key="1">
    <citation type="submission" date="2017-02" db="UniProtKB">
        <authorList>
            <consortium name="WormBaseParasite"/>
        </authorList>
    </citation>
    <scope>IDENTIFICATION</scope>
</reference>
<evidence type="ECO:0000313" key="5">
    <source>
        <dbReference type="Proteomes" id="UP000274756"/>
    </source>
</evidence>
<evidence type="ECO:0000313" key="6">
    <source>
        <dbReference type="WBParaSite" id="DME_0000240001-mRNA-1"/>
    </source>
</evidence>
<evidence type="ECO:0000256" key="1">
    <source>
        <dbReference type="ARBA" id="ARBA00009550"/>
    </source>
</evidence>
<keyword evidence="2" id="KW-0175">Coiled coil</keyword>
<organism evidence="4 6">
    <name type="scientific">Dracunculus medinensis</name>
    <name type="common">Guinea worm</name>
    <dbReference type="NCBI Taxonomy" id="318479"/>
    <lineage>
        <taxon>Eukaryota</taxon>
        <taxon>Metazoa</taxon>
        <taxon>Ecdysozoa</taxon>
        <taxon>Nematoda</taxon>
        <taxon>Chromadorea</taxon>
        <taxon>Rhabditida</taxon>
        <taxon>Spirurina</taxon>
        <taxon>Dracunculoidea</taxon>
        <taxon>Dracunculidae</taxon>
        <taxon>Dracunculus</taxon>
    </lineage>
</organism>
<comment type="similarity">
    <text evidence="1">Belongs to the taxilin family.</text>
</comment>
<reference evidence="3 5" key="2">
    <citation type="submission" date="2018-11" db="EMBL/GenBank/DDBJ databases">
        <authorList>
            <consortium name="Pathogen Informatics"/>
        </authorList>
    </citation>
    <scope>NUCLEOTIDE SEQUENCE [LARGE SCALE GENOMIC DNA]</scope>
</reference>
<dbReference type="PANTHER" id="PTHR16127:SF13">
    <property type="entry name" value="GH01188P"/>
    <property type="match status" value="1"/>
</dbReference>
<evidence type="ECO:0000313" key="3">
    <source>
        <dbReference type="EMBL" id="VDN56787.1"/>
    </source>
</evidence>
<dbReference type="PANTHER" id="PTHR16127">
    <property type="entry name" value="TAXILIN"/>
    <property type="match status" value="1"/>
</dbReference>
<accession>A0A0N4U672</accession>
<dbReference type="Proteomes" id="UP000274756">
    <property type="component" value="Unassembled WGS sequence"/>
</dbReference>
<protein>
    <submittedName>
        <fullName evidence="6">Synaptonemal complex protein 1</fullName>
    </submittedName>
</protein>
<feature type="coiled-coil region" evidence="2">
    <location>
        <begin position="237"/>
        <end position="369"/>
    </location>
</feature>
<gene>
    <name evidence="3" type="ORF">DME_LOCUS6760</name>
</gene>
<dbReference type="EMBL" id="UYYG01001157">
    <property type="protein sequence ID" value="VDN56787.1"/>
    <property type="molecule type" value="Genomic_DNA"/>
</dbReference>
<proteinExistence type="inferred from homology"/>
<keyword evidence="5" id="KW-1185">Reference proteome</keyword>
<dbReference type="InterPro" id="IPR026183">
    <property type="entry name" value="Taxilin_fam"/>
</dbReference>
<feature type="coiled-coil region" evidence="2">
    <location>
        <begin position="81"/>
        <end position="146"/>
    </location>
</feature>
<evidence type="ECO:0000313" key="4">
    <source>
        <dbReference type="Proteomes" id="UP000038040"/>
    </source>
</evidence>
<dbReference type="Proteomes" id="UP000038040">
    <property type="component" value="Unplaced"/>
</dbReference>
<dbReference type="STRING" id="318479.A0A0N4U672"/>